<protein>
    <submittedName>
        <fullName evidence="4">Methyltransferase domain protein</fullName>
    </submittedName>
</protein>
<keyword evidence="1 4" id="KW-0489">Methyltransferase</keyword>
<dbReference type="PANTHER" id="PTHR43861">
    <property type="entry name" value="TRANS-ACONITATE 2-METHYLTRANSFERASE-RELATED"/>
    <property type="match status" value="1"/>
</dbReference>
<dbReference type="RefSeq" id="WP_057740574.1">
    <property type="nucleotide sequence ID" value="NZ_JQBW01000006.1"/>
</dbReference>
<dbReference type="STRING" id="396268.IV45_GL000192"/>
<keyword evidence="2 4" id="KW-0808">Transferase</keyword>
<evidence type="ECO:0000313" key="4">
    <source>
        <dbReference type="EMBL" id="KRN59154.1"/>
    </source>
</evidence>
<dbReference type="Proteomes" id="UP000050934">
    <property type="component" value="Unassembled WGS sequence"/>
</dbReference>
<accession>A0A0R2I1V1</accession>
<dbReference type="AlphaFoldDB" id="A0A0R2I1V1"/>
<organism evidence="4 5">
    <name type="scientific">Limosilactobacillus secaliphilus</name>
    <dbReference type="NCBI Taxonomy" id="396268"/>
    <lineage>
        <taxon>Bacteria</taxon>
        <taxon>Bacillati</taxon>
        <taxon>Bacillota</taxon>
        <taxon>Bacilli</taxon>
        <taxon>Lactobacillales</taxon>
        <taxon>Lactobacillaceae</taxon>
        <taxon>Limosilactobacillus</taxon>
    </lineage>
</organism>
<dbReference type="CDD" id="cd02440">
    <property type="entry name" value="AdoMet_MTases"/>
    <property type="match status" value="1"/>
</dbReference>
<dbReference type="Gene3D" id="3.40.50.150">
    <property type="entry name" value="Vaccinia Virus protein VP39"/>
    <property type="match status" value="1"/>
</dbReference>
<dbReference type="Gene3D" id="2.20.25.110">
    <property type="entry name" value="S-adenosyl-L-methionine-dependent methyltransferases"/>
    <property type="match status" value="1"/>
</dbReference>
<evidence type="ECO:0000259" key="3">
    <source>
        <dbReference type="Pfam" id="PF13649"/>
    </source>
</evidence>
<reference evidence="4 5" key="1">
    <citation type="journal article" date="2015" name="Genome Announc.">
        <title>Expanding the biotechnology potential of lactobacilli through comparative genomics of 213 strains and associated genera.</title>
        <authorList>
            <person name="Sun Z."/>
            <person name="Harris H.M."/>
            <person name="McCann A."/>
            <person name="Guo C."/>
            <person name="Argimon S."/>
            <person name="Zhang W."/>
            <person name="Yang X."/>
            <person name="Jeffery I.B."/>
            <person name="Cooney J.C."/>
            <person name="Kagawa T.F."/>
            <person name="Liu W."/>
            <person name="Song Y."/>
            <person name="Salvetti E."/>
            <person name="Wrobel A."/>
            <person name="Rasinkangas P."/>
            <person name="Parkhill J."/>
            <person name="Rea M.C."/>
            <person name="O'Sullivan O."/>
            <person name="Ritari J."/>
            <person name="Douillard F.P."/>
            <person name="Paul Ross R."/>
            <person name="Yang R."/>
            <person name="Briner A.E."/>
            <person name="Felis G.E."/>
            <person name="de Vos W.M."/>
            <person name="Barrangou R."/>
            <person name="Klaenhammer T.R."/>
            <person name="Caufield P.W."/>
            <person name="Cui Y."/>
            <person name="Zhang H."/>
            <person name="O'Toole P.W."/>
        </authorList>
    </citation>
    <scope>NUCLEOTIDE SEQUENCE [LARGE SCALE GENOMIC DNA]</scope>
    <source>
        <strain evidence="4 5">DSM 17896</strain>
    </source>
</reference>
<proteinExistence type="predicted"/>
<sequence>MIYQSFAQFYDQLFDSDLYERWRTYVKQHCAKNTRQVLDLAGGAGRLGVLLAQDGYQVTDLDFSEDMLTLAQAHAADAGVDLQLICADMTDLTGLPQYDLVTCFADSLNYLDDLSDVQQTLVEVYKHLKANGKLLFDMITPYQTDVVYPGYMYNYEDEDYERALMWSSYANDDVDHGVIHDLTFFYRQQDGSYRRGGETHFERAYELADVVHAVQAAGFRRPVITSDFGNGQVDDQTTRWFFECQKEDK</sequence>
<dbReference type="GO" id="GO:0032259">
    <property type="term" value="P:methylation"/>
    <property type="evidence" value="ECO:0007669"/>
    <property type="project" value="UniProtKB-KW"/>
</dbReference>
<dbReference type="PATRIC" id="fig|396268.3.peg.193"/>
<dbReference type="PANTHER" id="PTHR43861:SF1">
    <property type="entry name" value="TRANS-ACONITATE 2-METHYLTRANSFERASE"/>
    <property type="match status" value="1"/>
</dbReference>
<dbReference type="EMBL" id="JQBW01000006">
    <property type="protein sequence ID" value="KRN59154.1"/>
    <property type="molecule type" value="Genomic_DNA"/>
</dbReference>
<evidence type="ECO:0000256" key="1">
    <source>
        <dbReference type="ARBA" id="ARBA00022603"/>
    </source>
</evidence>
<dbReference type="OrthoDB" id="9811589at2"/>
<name>A0A0R2I1V1_9LACO</name>
<dbReference type="InterPro" id="IPR029063">
    <property type="entry name" value="SAM-dependent_MTases_sf"/>
</dbReference>
<feature type="domain" description="Methyltransferase" evidence="3">
    <location>
        <begin position="37"/>
        <end position="132"/>
    </location>
</feature>
<keyword evidence="5" id="KW-1185">Reference proteome</keyword>
<evidence type="ECO:0000256" key="2">
    <source>
        <dbReference type="ARBA" id="ARBA00022679"/>
    </source>
</evidence>
<dbReference type="SUPFAM" id="SSF53335">
    <property type="entry name" value="S-adenosyl-L-methionine-dependent methyltransferases"/>
    <property type="match status" value="1"/>
</dbReference>
<dbReference type="GO" id="GO:0008168">
    <property type="term" value="F:methyltransferase activity"/>
    <property type="evidence" value="ECO:0007669"/>
    <property type="project" value="UniProtKB-KW"/>
</dbReference>
<gene>
    <name evidence="4" type="ORF">IV45_GL000192</name>
</gene>
<dbReference type="Pfam" id="PF13649">
    <property type="entry name" value="Methyltransf_25"/>
    <property type="match status" value="1"/>
</dbReference>
<dbReference type="InterPro" id="IPR041698">
    <property type="entry name" value="Methyltransf_25"/>
</dbReference>
<evidence type="ECO:0000313" key="5">
    <source>
        <dbReference type="Proteomes" id="UP000050934"/>
    </source>
</evidence>
<comment type="caution">
    <text evidence="4">The sequence shown here is derived from an EMBL/GenBank/DDBJ whole genome shotgun (WGS) entry which is preliminary data.</text>
</comment>